<evidence type="ECO:0000313" key="1">
    <source>
        <dbReference type="EMBL" id="RNA34419.1"/>
    </source>
</evidence>
<feature type="non-terminal residue" evidence="1">
    <location>
        <position position="79"/>
    </location>
</feature>
<evidence type="ECO:0000313" key="2">
    <source>
        <dbReference type="Proteomes" id="UP000276133"/>
    </source>
</evidence>
<organism evidence="1 2">
    <name type="scientific">Brachionus plicatilis</name>
    <name type="common">Marine rotifer</name>
    <name type="synonym">Brachionus muelleri</name>
    <dbReference type="NCBI Taxonomy" id="10195"/>
    <lineage>
        <taxon>Eukaryota</taxon>
        <taxon>Metazoa</taxon>
        <taxon>Spiralia</taxon>
        <taxon>Gnathifera</taxon>
        <taxon>Rotifera</taxon>
        <taxon>Eurotatoria</taxon>
        <taxon>Monogononta</taxon>
        <taxon>Pseudotrocha</taxon>
        <taxon>Ploima</taxon>
        <taxon>Brachionidae</taxon>
        <taxon>Brachionus</taxon>
    </lineage>
</organism>
<reference evidence="1 2" key="1">
    <citation type="journal article" date="2018" name="Sci. Rep.">
        <title>Genomic signatures of local adaptation to the degree of environmental predictability in rotifers.</title>
        <authorList>
            <person name="Franch-Gras L."/>
            <person name="Hahn C."/>
            <person name="Garcia-Roger E.M."/>
            <person name="Carmona M.J."/>
            <person name="Serra M."/>
            <person name="Gomez A."/>
        </authorList>
    </citation>
    <scope>NUCLEOTIDE SEQUENCE [LARGE SCALE GENOMIC DNA]</scope>
    <source>
        <strain evidence="1">HYR1</strain>
    </source>
</reference>
<dbReference type="Proteomes" id="UP000276133">
    <property type="component" value="Unassembled WGS sequence"/>
</dbReference>
<comment type="caution">
    <text evidence="1">The sequence shown here is derived from an EMBL/GenBank/DDBJ whole genome shotgun (WGS) entry which is preliminary data.</text>
</comment>
<dbReference type="EMBL" id="REGN01001483">
    <property type="protein sequence ID" value="RNA34419.1"/>
    <property type="molecule type" value="Genomic_DNA"/>
</dbReference>
<proteinExistence type="predicted"/>
<feature type="non-terminal residue" evidence="1">
    <location>
        <position position="1"/>
    </location>
</feature>
<keyword evidence="2" id="KW-1185">Reference proteome</keyword>
<protein>
    <submittedName>
        <fullName evidence="1">Uncharacterized protein</fullName>
    </submittedName>
</protein>
<gene>
    <name evidence="1" type="ORF">BpHYR1_000887</name>
</gene>
<dbReference type="AlphaFoldDB" id="A0A3M7SFB7"/>
<name>A0A3M7SFB7_BRAPC</name>
<sequence length="79" mass="9763">DVPHFVFYNNLRIKKKQICDLQRLLSELLKQLNEQKRHMQRLLKICLDVFDIFFSNHYRNKKDAKDNFKIFPHCCFYNT</sequence>
<accession>A0A3M7SFB7</accession>